<reference evidence="2 3" key="1">
    <citation type="journal article" date="2014" name="ISME J.">
        <title>Candidatus Competibacter-lineage genomes retrieved from metagenomes reveal functional metabolic diversity.</title>
        <authorList>
            <person name="McIlroy S.J."/>
            <person name="Albertsen M."/>
            <person name="Andresen E.K."/>
            <person name="Saunders A.M."/>
            <person name="Kristiansen R."/>
            <person name="Stokholm-Bjerregaard M."/>
            <person name="Nielsen K.L."/>
            <person name="Nielsen P.H."/>
        </authorList>
    </citation>
    <scope>NUCLEOTIDE SEQUENCE [LARGE SCALE GENOMIC DNA]</scope>
    <source>
        <strain evidence="2 3">Run_B_J11</strain>
    </source>
</reference>
<name>A0A7U7GDD7_9GAMM</name>
<sequence>MGPAHRNLGLEQGDGLIAVITTGELQHHSCVMGATGFNLALAPFTLLVQKYRVIVSDAFTRGGMGKHPHPAIHSEQAGHSPQHHPVAHHRGDSFARWALLNLNWLLAGMFLHQAGHPLGGLCAMSDPVLQAFLIQAQPDILATGNGVEEANPFDTATVTPVAAVGNDYGVEGALLSAAARQTDGNHALANTS</sequence>
<gene>
    <name evidence="2" type="ORF">BN874_400009</name>
</gene>
<organism evidence="2 3">
    <name type="scientific">Candidatus Contendobacter odensis Run_B_J11</name>
    <dbReference type="NCBI Taxonomy" id="1400861"/>
    <lineage>
        <taxon>Bacteria</taxon>
        <taxon>Pseudomonadati</taxon>
        <taxon>Pseudomonadota</taxon>
        <taxon>Gammaproteobacteria</taxon>
        <taxon>Candidatus Competibacteraceae</taxon>
        <taxon>Candidatus Contendibacter</taxon>
    </lineage>
</organism>
<dbReference type="AlphaFoldDB" id="A0A7U7GDD7"/>
<dbReference type="EMBL" id="CBTK010000255">
    <property type="protein sequence ID" value="CDH46217.1"/>
    <property type="molecule type" value="Genomic_DNA"/>
</dbReference>
<accession>A0A7U7GDD7</accession>
<evidence type="ECO:0000313" key="3">
    <source>
        <dbReference type="Proteomes" id="UP000019184"/>
    </source>
</evidence>
<feature type="region of interest" description="Disordered" evidence="1">
    <location>
        <begin position="65"/>
        <end position="88"/>
    </location>
</feature>
<comment type="caution">
    <text evidence="2">The sequence shown here is derived from an EMBL/GenBank/DDBJ whole genome shotgun (WGS) entry which is preliminary data.</text>
</comment>
<protein>
    <submittedName>
        <fullName evidence="2">Uncharacterized protein</fullName>
    </submittedName>
</protein>
<keyword evidence="3" id="KW-1185">Reference proteome</keyword>
<proteinExistence type="predicted"/>
<dbReference type="Proteomes" id="UP000019184">
    <property type="component" value="Unassembled WGS sequence"/>
</dbReference>
<evidence type="ECO:0000256" key="1">
    <source>
        <dbReference type="SAM" id="MobiDB-lite"/>
    </source>
</evidence>
<evidence type="ECO:0000313" key="2">
    <source>
        <dbReference type="EMBL" id="CDH46217.1"/>
    </source>
</evidence>